<evidence type="ECO:0000313" key="4">
    <source>
        <dbReference type="EMBL" id="PWV99552.1"/>
    </source>
</evidence>
<accession>A0A317PH94</accession>
<evidence type="ECO:0000313" key="5">
    <source>
        <dbReference type="Proteomes" id="UP000246744"/>
    </source>
</evidence>
<dbReference type="PROSITE" id="PS51186">
    <property type="entry name" value="GNAT"/>
    <property type="match status" value="1"/>
</dbReference>
<dbReference type="SUPFAM" id="SSF55729">
    <property type="entry name" value="Acyl-CoA N-acyltransferases (Nat)"/>
    <property type="match status" value="1"/>
</dbReference>
<dbReference type="Proteomes" id="UP000246744">
    <property type="component" value="Unassembled WGS sequence"/>
</dbReference>
<proteinExistence type="predicted"/>
<dbReference type="AlphaFoldDB" id="A0A317PH94"/>
<comment type="caution">
    <text evidence="4">The sequence shown here is derived from an EMBL/GenBank/DDBJ whole genome shotgun (WGS) entry which is preliminary data.</text>
</comment>
<dbReference type="EMBL" id="QGTS01000030">
    <property type="protein sequence ID" value="PWV99552.1"/>
    <property type="molecule type" value="Genomic_DNA"/>
</dbReference>
<feature type="domain" description="N-acetyltransferase" evidence="3">
    <location>
        <begin position="1"/>
        <end position="161"/>
    </location>
</feature>
<name>A0A317PH94_9ENTR</name>
<dbReference type="CDD" id="cd04301">
    <property type="entry name" value="NAT_SF"/>
    <property type="match status" value="1"/>
</dbReference>
<evidence type="ECO:0000256" key="2">
    <source>
        <dbReference type="ARBA" id="ARBA00023315"/>
    </source>
</evidence>
<evidence type="ECO:0000259" key="3">
    <source>
        <dbReference type="PROSITE" id="PS51186"/>
    </source>
</evidence>
<dbReference type="InterPro" id="IPR050832">
    <property type="entry name" value="Bact_Acetyltransf"/>
</dbReference>
<dbReference type="Gene3D" id="3.40.630.30">
    <property type="match status" value="1"/>
</dbReference>
<dbReference type="Pfam" id="PF13508">
    <property type="entry name" value="Acetyltransf_7"/>
    <property type="match status" value="1"/>
</dbReference>
<sequence>MKIIPLSPTMLSVYSQQLSEALPGALNTTQCVPGEVSDIKDAISRGQLLMWIARDEEGITGAIQLRLAQTDDAINRAEINALVVHQRCRRRGIGRHLLETLESAARAHKRGLICLGAKAGSGAELFYRAQGYRCLGELPDYTFSQHNGFSSSMIYYKRLFAAVSL</sequence>
<gene>
    <name evidence="4" type="ORF">DES37_1306</name>
</gene>
<dbReference type="RefSeq" id="WP_170123817.1">
    <property type="nucleotide sequence ID" value="NZ_QGTS01000030.1"/>
</dbReference>
<dbReference type="PANTHER" id="PTHR43877:SF2">
    <property type="entry name" value="AMINOALKYLPHOSPHONATE N-ACETYLTRANSFERASE-RELATED"/>
    <property type="match status" value="1"/>
</dbReference>
<dbReference type="GO" id="GO:0016747">
    <property type="term" value="F:acyltransferase activity, transferring groups other than amino-acyl groups"/>
    <property type="evidence" value="ECO:0007669"/>
    <property type="project" value="InterPro"/>
</dbReference>
<keyword evidence="5" id="KW-1185">Reference proteome</keyword>
<evidence type="ECO:0000256" key="1">
    <source>
        <dbReference type="ARBA" id="ARBA00022679"/>
    </source>
</evidence>
<keyword evidence="2" id="KW-0012">Acyltransferase</keyword>
<dbReference type="InterPro" id="IPR000182">
    <property type="entry name" value="GNAT_dom"/>
</dbReference>
<dbReference type="InterPro" id="IPR016181">
    <property type="entry name" value="Acyl_CoA_acyltransferase"/>
</dbReference>
<dbReference type="PANTHER" id="PTHR43877">
    <property type="entry name" value="AMINOALKYLPHOSPHONATE N-ACETYLTRANSFERASE-RELATED-RELATED"/>
    <property type="match status" value="1"/>
</dbReference>
<protein>
    <submittedName>
        <fullName evidence="4">Acetyltransferase (GNAT) family protein</fullName>
    </submittedName>
</protein>
<keyword evidence="1 4" id="KW-0808">Transferase</keyword>
<organism evidence="4 5">
    <name type="scientific">Mangrovibacter plantisponsor</name>
    <dbReference type="NCBI Taxonomy" id="451513"/>
    <lineage>
        <taxon>Bacteria</taxon>
        <taxon>Pseudomonadati</taxon>
        <taxon>Pseudomonadota</taxon>
        <taxon>Gammaproteobacteria</taxon>
        <taxon>Enterobacterales</taxon>
        <taxon>Enterobacteriaceae</taxon>
        <taxon>Mangrovibacter</taxon>
    </lineage>
</organism>
<reference evidence="4 5" key="1">
    <citation type="submission" date="2018-05" db="EMBL/GenBank/DDBJ databases">
        <title>Genomic Encyclopedia of Type Strains, Phase IV (KMG-IV): sequencing the most valuable type-strain genomes for metagenomic binning, comparative biology and taxonomic classification.</title>
        <authorList>
            <person name="Goeker M."/>
        </authorList>
    </citation>
    <scope>NUCLEOTIDE SEQUENCE [LARGE SCALE GENOMIC DNA]</scope>
    <source>
        <strain evidence="4 5">DSM 19579</strain>
    </source>
</reference>